<feature type="domain" description="HTH tetR-type" evidence="4">
    <location>
        <begin position="27"/>
        <end position="65"/>
    </location>
</feature>
<evidence type="ECO:0000259" key="4">
    <source>
        <dbReference type="Pfam" id="PF00440"/>
    </source>
</evidence>
<dbReference type="Gene3D" id="1.10.357.10">
    <property type="entry name" value="Tetracycline Repressor, domain 2"/>
    <property type="match status" value="1"/>
</dbReference>
<dbReference type="Proteomes" id="UP001498238">
    <property type="component" value="Unassembled WGS sequence"/>
</dbReference>
<dbReference type="InterPro" id="IPR050109">
    <property type="entry name" value="HTH-type_TetR-like_transc_reg"/>
</dbReference>
<protein>
    <submittedName>
        <fullName evidence="6">TetR/AcrR family transcriptional regulator</fullName>
    </submittedName>
</protein>
<evidence type="ECO:0000256" key="3">
    <source>
        <dbReference type="ARBA" id="ARBA00023163"/>
    </source>
</evidence>
<name>A0ABP3C8K5_9MICO</name>
<proteinExistence type="predicted"/>
<dbReference type="InterPro" id="IPR001647">
    <property type="entry name" value="HTH_TetR"/>
</dbReference>
<evidence type="ECO:0000259" key="5">
    <source>
        <dbReference type="Pfam" id="PF16859"/>
    </source>
</evidence>
<keyword evidence="7" id="KW-1185">Reference proteome</keyword>
<evidence type="ECO:0000256" key="2">
    <source>
        <dbReference type="ARBA" id="ARBA00023125"/>
    </source>
</evidence>
<dbReference type="SUPFAM" id="SSF48498">
    <property type="entry name" value="Tetracyclin repressor-like, C-terminal domain"/>
    <property type="match status" value="1"/>
</dbReference>
<dbReference type="Pfam" id="PF16859">
    <property type="entry name" value="TetR_C_11"/>
    <property type="match status" value="1"/>
</dbReference>
<dbReference type="Gene3D" id="1.10.10.60">
    <property type="entry name" value="Homeodomain-like"/>
    <property type="match status" value="1"/>
</dbReference>
<organism evidence="6 7">
    <name type="scientific">Brevibacterium metallidurans</name>
    <dbReference type="NCBI Taxonomy" id="1482676"/>
    <lineage>
        <taxon>Bacteria</taxon>
        <taxon>Bacillati</taxon>
        <taxon>Actinomycetota</taxon>
        <taxon>Actinomycetes</taxon>
        <taxon>Micrococcales</taxon>
        <taxon>Brevibacteriaceae</taxon>
        <taxon>Brevibacterium</taxon>
    </lineage>
</organism>
<keyword evidence="2" id="KW-0238">DNA-binding</keyword>
<dbReference type="Pfam" id="PF00440">
    <property type="entry name" value="TetR_N"/>
    <property type="match status" value="1"/>
</dbReference>
<reference evidence="6 7" key="1">
    <citation type="submission" date="2024-01" db="EMBL/GenBank/DDBJ databases">
        <title>Characterization of antibiotic resistant novel bacterial strains and their environmental applications.</title>
        <authorList>
            <person name="Manzoor S."/>
            <person name="Abbas S."/>
            <person name="Arshad M."/>
            <person name="Ahmed I."/>
        </authorList>
    </citation>
    <scope>NUCLEOTIDE SEQUENCE [LARGE SCALE GENOMIC DNA]</scope>
    <source>
        <strain evidence="6 7">NCCP-602</strain>
    </source>
</reference>
<dbReference type="InterPro" id="IPR011075">
    <property type="entry name" value="TetR_C"/>
</dbReference>
<dbReference type="SUPFAM" id="SSF46689">
    <property type="entry name" value="Homeodomain-like"/>
    <property type="match status" value="1"/>
</dbReference>
<evidence type="ECO:0000313" key="6">
    <source>
        <dbReference type="EMBL" id="GAA0036122.1"/>
    </source>
</evidence>
<keyword evidence="3" id="KW-0804">Transcription</keyword>
<dbReference type="InterPro" id="IPR009057">
    <property type="entry name" value="Homeodomain-like_sf"/>
</dbReference>
<dbReference type="PANTHER" id="PTHR30055:SF148">
    <property type="entry name" value="TETR-FAMILY TRANSCRIPTIONAL REGULATOR"/>
    <property type="match status" value="1"/>
</dbReference>
<dbReference type="PANTHER" id="PTHR30055">
    <property type="entry name" value="HTH-TYPE TRANSCRIPTIONAL REGULATOR RUTR"/>
    <property type="match status" value="1"/>
</dbReference>
<keyword evidence="1" id="KW-0805">Transcription regulation</keyword>
<dbReference type="RefSeq" id="WP_339392953.1">
    <property type="nucleotide sequence ID" value="NZ_BAAAAF010000007.1"/>
</dbReference>
<evidence type="ECO:0000256" key="1">
    <source>
        <dbReference type="ARBA" id="ARBA00023015"/>
    </source>
</evidence>
<gene>
    <name evidence="6" type="ORF">NCCP602_20830</name>
</gene>
<feature type="domain" description="Tetracyclin repressor-like C-terminal" evidence="5">
    <location>
        <begin position="75"/>
        <end position="179"/>
    </location>
</feature>
<dbReference type="InterPro" id="IPR036271">
    <property type="entry name" value="Tet_transcr_reg_TetR-rel_C_sf"/>
</dbReference>
<comment type="caution">
    <text evidence="6">The sequence shown here is derived from an EMBL/GenBank/DDBJ whole genome shotgun (WGS) entry which is preliminary data.</text>
</comment>
<accession>A0ABP3C8K5</accession>
<sequence>MTQDTPKGRPLDAELTARVLAAVRADLDEFGFMNLRIEKIAADLGCGKTAIYRRWPTKPALAAAAILDGFALGEMPDTGDLVDDLVAHAWQNVDNVRGSRTHGNGLLLAMFDMDVMPLISEAFMQKRHAMGRAILARGVDRGELRSDLDHDVILDTLAGFTLFTLTQRADDPPRSDAEMLRTYRSLVRALVGRST</sequence>
<dbReference type="EMBL" id="BAAAAF010000007">
    <property type="protein sequence ID" value="GAA0036122.1"/>
    <property type="molecule type" value="Genomic_DNA"/>
</dbReference>
<evidence type="ECO:0000313" key="7">
    <source>
        <dbReference type="Proteomes" id="UP001498238"/>
    </source>
</evidence>